<evidence type="ECO:0000313" key="2">
    <source>
        <dbReference type="EMBL" id="KPM35951.1"/>
    </source>
</evidence>
<evidence type="ECO:0000256" key="1">
    <source>
        <dbReference type="SAM" id="MobiDB-lite"/>
    </source>
</evidence>
<dbReference type="OrthoDB" id="5376498at2759"/>
<dbReference type="EMBL" id="LKCW01000225">
    <property type="protein sequence ID" value="KPM35951.1"/>
    <property type="molecule type" value="Genomic_DNA"/>
</dbReference>
<reference evidence="2 3" key="1">
    <citation type="submission" date="2015-09" db="EMBL/GenBank/DDBJ databases">
        <title>Draft genome of a European isolate of the apple canker pathogen Neonectria ditissima.</title>
        <authorList>
            <person name="Gomez-Cortecero A."/>
            <person name="Harrison R.J."/>
            <person name="Armitage A.D."/>
        </authorList>
    </citation>
    <scope>NUCLEOTIDE SEQUENCE [LARGE SCALE GENOMIC DNA]</scope>
    <source>
        <strain evidence="2 3">R09/05</strain>
    </source>
</reference>
<proteinExistence type="predicted"/>
<evidence type="ECO:0000313" key="3">
    <source>
        <dbReference type="Proteomes" id="UP000050424"/>
    </source>
</evidence>
<sequence length="137" mass="15327">MADLDDTHISVRFKHGIHTIYLFVDALAPFRSITAQLLEVLQERYPKGLTTSLDPPSTTPVPEGADASLAYAVLSVPNDPSRGWKQLSPSKFDSTPTKLGLKNNSLVAFTFVEDEDDEPAFEVEWPREDEEMYEQGQ</sequence>
<feature type="region of interest" description="Disordered" evidence="1">
    <location>
        <begin position="117"/>
        <end position="137"/>
    </location>
</feature>
<gene>
    <name evidence="2" type="ORF">AK830_g10622</name>
</gene>
<accession>A0A0P7B5P7</accession>
<organism evidence="2 3">
    <name type="scientific">Neonectria ditissima</name>
    <dbReference type="NCBI Taxonomy" id="78410"/>
    <lineage>
        <taxon>Eukaryota</taxon>
        <taxon>Fungi</taxon>
        <taxon>Dikarya</taxon>
        <taxon>Ascomycota</taxon>
        <taxon>Pezizomycotina</taxon>
        <taxon>Sordariomycetes</taxon>
        <taxon>Hypocreomycetidae</taxon>
        <taxon>Hypocreales</taxon>
        <taxon>Nectriaceae</taxon>
        <taxon>Neonectria</taxon>
    </lineage>
</organism>
<protein>
    <submittedName>
        <fullName evidence="2">Uncharacterized protein</fullName>
    </submittedName>
</protein>
<name>A0A0P7B5P7_9HYPO</name>
<dbReference type="AlphaFoldDB" id="A0A0P7B5P7"/>
<dbReference type="Proteomes" id="UP000050424">
    <property type="component" value="Unassembled WGS sequence"/>
</dbReference>
<dbReference type="STRING" id="78410.A0A0P7B5P7"/>
<keyword evidence="3" id="KW-1185">Reference proteome</keyword>
<comment type="caution">
    <text evidence="2">The sequence shown here is derived from an EMBL/GenBank/DDBJ whole genome shotgun (WGS) entry which is preliminary data.</text>
</comment>